<dbReference type="InterPro" id="IPR020590">
    <property type="entry name" value="Guanylate_kinase_CS"/>
</dbReference>
<organism evidence="4 5">
    <name type="scientific">Araneus ventricosus</name>
    <name type="common">Orbweaver spider</name>
    <name type="synonym">Epeira ventricosa</name>
    <dbReference type="NCBI Taxonomy" id="182803"/>
    <lineage>
        <taxon>Eukaryota</taxon>
        <taxon>Metazoa</taxon>
        <taxon>Ecdysozoa</taxon>
        <taxon>Arthropoda</taxon>
        <taxon>Chelicerata</taxon>
        <taxon>Arachnida</taxon>
        <taxon>Araneae</taxon>
        <taxon>Araneomorphae</taxon>
        <taxon>Entelegynae</taxon>
        <taxon>Araneoidea</taxon>
        <taxon>Araneidae</taxon>
        <taxon>Araneus</taxon>
    </lineage>
</organism>
<evidence type="ECO:0000313" key="5">
    <source>
        <dbReference type="Proteomes" id="UP000499080"/>
    </source>
</evidence>
<proteinExistence type="predicted"/>
<dbReference type="InterPro" id="IPR008145">
    <property type="entry name" value="GK/Ca_channel_bsu"/>
</dbReference>
<dbReference type="OrthoDB" id="6433594at2759"/>
<dbReference type="GO" id="GO:0005737">
    <property type="term" value="C:cytoplasm"/>
    <property type="evidence" value="ECO:0007669"/>
    <property type="project" value="TreeGrafter"/>
</dbReference>
<name>A0A4Y2J2J5_ARAVE</name>
<comment type="caution">
    <text evidence="4">The sequence shown here is derived from an EMBL/GenBank/DDBJ whole genome shotgun (WGS) entry which is preliminary data.</text>
</comment>
<sequence>MLQVFRRLLFCGVLRNGEYSSERKPLYQVEYKDIDDTADVLYHESDDLHLGYLGKDLRQHLNTRFPKNSPDCELQNTVRDNLYLRTVPCTTRPPREGEINGVDYTFLTVEEFMQLERSGNLLESGIYDGKLMTVQISNHFYFYL</sequence>
<dbReference type="Proteomes" id="UP000499080">
    <property type="component" value="Unassembled WGS sequence"/>
</dbReference>
<dbReference type="AlphaFoldDB" id="A0A4Y2J2J5"/>
<evidence type="ECO:0000259" key="3">
    <source>
        <dbReference type="PROSITE" id="PS50052"/>
    </source>
</evidence>
<dbReference type="PANTHER" id="PTHR10316">
    <property type="entry name" value="MEMBRANE ASSOCIATED GUANYLATE KINASE-RELATED"/>
    <property type="match status" value="1"/>
</dbReference>
<feature type="domain" description="Guanylate kinase-like" evidence="3">
    <location>
        <begin position="36"/>
        <end position="144"/>
    </location>
</feature>
<dbReference type="InterPro" id="IPR008144">
    <property type="entry name" value="Guanylate_kin-like_dom"/>
</dbReference>
<dbReference type="PROSITE" id="PS50052">
    <property type="entry name" value="GUANYLATE_KINASE_2"/>
    <property type="match status" value="1"/>
</dbReference>
<dbReference type="GO" id="GO:0016301">
    <property type="term" value="F:kinase activity"/>
    <property type="evidence" value="ECO:0007669"/>
    <property type="project" value="UniProtKB-KW"/>
</dbReference>
<protein>
    <submittedName>
        <fullName evidence="4">Membrane-associated guanylate kinase, WW and PDZ domain-containing protein 2</fullName>
    </submittedName>
</protein>
<dbReference type="PROSITE" id="PS00856">
    <property type="entry name" value="GUANYLATE_KINASE_1"/>
    <property type="match status" value="1"/>
</dbReference>
<comment type="subcellular location">
    <subcellularLocation>
        <location evidence="1">Membrane</location>
        <topology evidence="1">Peripheral membrane protein</topology>
    </subcellularLocation>
</comment>
<dbReference type="GO" id="GO:0016020">
    <property type="term" value="C:membrane"/>
    <property type="evidence" value="ECO:0007669"/>
    <property type="project" value="UniProtKB-SubCell"/>
</dbReference>
<evidence type="ECO:0000313" key="4">
    <source>
        <dbReference type="EMBL" id="GBM83386.1"/>
    </source>
</evidence>
<keyword evidence="2" id="KW-0472">Membrane</keyword>
<keyword evidence="4" id="KW-0418">Kinase</keyword>
<evidence type="ECO:0000256" key="1">
    <source>
        <dbReference type="ARBA" id="ARBA00004170"/>
    </source>
</evidence>
<gene>
    <name evidence="4" type="primary">MAGI2</name>
    <name evidence="4" type="ORF">AVEN_211452_1</name>
</gene>
<dbReference type="Gene3D" id="3.30.63.10">
    <property type="entry name" value="Guanylate Kinase phosphate binding domain"/>
    <property type="match status" value="1"/>
</dbReference>
<dbReference type="SUPFAM" id="SSF52540">
    <property type="entry name" value="P-loop containing nucleoside triphosphate hydrolases"/>
    <property type="match status" value="1"/>
</dbReference>
<dbReference type="PANTHER" id="PTHR10316:SF40">
    <property type="entry name" value="LD27118P"/>
    <property type="match status" value="1"/>
</dbReference>
<keyword evidence="4" id="KW-0808">Transferase</keyword>
<dbReference type="GO" id="GO:0007165">
    <property type="term" value="P:signal transduction"/>
    <property type="evidence" value="ECO:0007669"/>
    <property type="project" value="TreeGrafter"/>
</dbReference>
<evidence type="ECO:0000256" key="2">
    <source>
        <dbReference type="ARBA" id="ARBA00023136"/>
    </source>
</evidence>
<dbReference type="Pfam" id="PF00625">
    <property type="entry name" value="Guanylate_kin"/>
    <property type="match status" value="1"/>
</dbReference>
<dbReference type="InterPro" id="IPR027417">
    <property type="entry name" value="P-loop_NTPase"/>
</dbReference>
<dbReference type="EMBL" id="BGPR01003075">
    <property type="protein sequence ID" value="GBM83386.1"/>
    <property type="molecule type" value="Genomic_DNA"/>
</dbReference>
<reference evidence="4 5" key="1">
    <citation type="journal article" date="2019" name="Sci. Rep.">
        <title>Orb-weaving spider Araneus ventricosus genome elucidates the spidroin gene catalogue.</title>
        <authorList>
            <person name="Kono N."/>
            <person name="Nakamura H."/>
            <person name="Ohtoshi R."/>
            <person name="Moran D.A.P."/>
            <person name="Shinohara A."/>
            <person name="Yoshida Y."/>
            <person name="Fujiwara M."/>
            <person name="Mori M."/>
            <person name="Tomita M."/>
            <person name="Arakawa K."/>
        </authorList>
    </citation>
    <scope>NUCLEOTIDE SEQUENCE [LARGE SCALE GENOMIC DNA]</scope>
</reference>
<keyword evidence="5" id="KW-1185">Reference proteome</keyword>
<accession>A0A4Y2J2J5</accession>